<dbReference type="Proteomes" id="UP000221918">
    <property type="component" value="Unassembled WGS sequence"/>
</dbReference>
<organism evidence="2 3">
    <name type="scientific">Bacillus pseudomycoides</name>
    <dbReference type="NCBI Taxonomy" id="64104"/>
    <lineage>
        <taxon>Bacteria</taxon>
        <taxon>Bacillati</taxon>
        <taxon>Bacillota</taxon>
        <taxon>Bacilli</taxon>
        <taxon>Bacillales</taxon>
        <taxon>Bacillaceae</taxon>
        <taxon>Bacillus</taxon>
        <taxon>Bacillus cereus group</taxon>
    </lineage>
</organism>
<feature type="signal peptide" evidence="1">
    <location>
        <begin position="1"/>
        <end position="27"/>
    </location>
</feature>
<dbReference type="RefSeq" id="WP_098802972.1">
    <property type="nucleotide sequence ID" value="NZ_NUTL01000037.1"/>
</dbReference>
<accession>A0ABD6T979</accession>
<proteinExistence type="predicted"/>
<feature type="chain" id="PRO_5044785722" evidence="1">
    <location>
        <begin position="28"/>
        <end position="123"/>
    </location>
</feature>
<evidence type="ECO:0000313" key="2">
    <source>
        <dbReference type="EMBL" id="PHE99927.1"/>
    </source>
</evidence>
<dbReference type="EMBL" id="NUTL01000037">
    <property type="protein sequence ID" value="PHE99927.1"/>
    <property type="molecule type" value="Genomic_DNA"/>
</dbReference>
<dbReference type="Gene3D" id="2.60.40.3080">
    <property type="match status" value="1"/>
</dbReference>
<reference evidence="2 3" key="1">
    <citation type="submission" date="2017-09" db="EMBL/GenBank/DDBJ databases">
        <title>Large-scale bioinformatics analysis of Bacillus genomes uncovers conserved roles of natural products in bacterial physiology.</title>
        <authorList>
            <consortium name="Agbiome Team Llc"/>
            <person name="Bleich R.M."/>
            <person name="Grubbs K.J."/>
            <person name="Santa Maria K.C."/>
            <person name="Allen S.E."/>
            <person name="Farag S."/>
            <person name="Shank E.A."/>
            <person name="Bowers A."/>
        </authorList>
    </citation>
    <scope>NUCLEOTIDE SEQUENCE [LARGE SCALE GENOMIC DNA]</scope>
    <source>
        <strain evidence="2 3">AFS037265</strain>
    </source>
</reference>
<keyword evidence="1" id="KW-0732">Signal</keyword>
<comment type="caution">
    <text evidence="2">The sequence shown here is derived from an EMBL/GenBank/DDBJ whole genome shotgun (WGS) entry which is preliminary data.</text>
</comment>
<dbReference type="AlphaFoldDB" id="A0ABD6T979"/>
<evidence type="ECO:0000313" key="3">
    <source>
        <dbReference type="Proteomes" id="UP000221918"/>
    </source>
</evidence>
<name>A0ABD6T979_9BACI</name>
<sequence>MKRRFKYYVGAFTAIIAFLSFSTEGFAATKAVHIGYGERLKSTSLVYLKGGTKYYLGYEPRRNNRNPVQVYVKNNETGKTVFGRTMTPTGPLGVSLIAPSSGNYRLYLECVGTSCNADGILRW</sequence>
<evidence type="ECO:0000256" key="1">
    <source>
        <dbReference type="SAM" id="SignalP"/>
    </source>
</evidence>
<protein>
    <submittedName>
        <fullName evidence="2">Uncharacterized protein</fullName>
    </submittedName>
</protein>
<gene>
    <name evidence="2" type="ORF">COF81_09415</name>
</gene>